<name>L0NM72_9HYPH</name>
<dbReference type="AlphaFoldDB" id="L0NM72"/>
<dbReference type="InterPro" id="IPR050982">
    <property type="entry name" value="Auxin_biosynth/cation_transpt"/>
</dbReference>
<dbReference type="GO" id="GO:0050660">
    <property type="term" value="F:flavin adenine dinucleotide binding"/>
    <property type="evidence" value="ECO:0007669"/>
    <property type="project" value="TreeGrafter"/>
</dbReference>
<evidence type="ECO:0000256" key="1">
    <source>
        <dbReference type="ARBA" id="ARBA00023002"/>
    </source>
</evidence>
<dbReference type="KEGG" id="rht:NT26_p10120"/>
<keyword evidence="2" id="KW-0614">Plasmid</keyword>
<dbReference type="PANTHER" id="PTHR43539:SF78">
    <property type="entry name" value="FLAVIN-CONTAINING MONOOXYGENASE"/>
    <property type="match status" value="1"/>
</dbReference>
<dbReference type="RefSeq" id="WP_052642605.1">
    <property type="nucleotide sequence ID" value="NZ_FO082821.1"/>
</dbReference>
<dbReference type="PRINTS" id="PR00469">
    <property type="entry name" value="PNDRDTASEII"/>
</dbReference>
<geneLocation type="plasmid" evidence="2 3">
    <name>NT26_p1</name>
</geneLocation>
<dbReference type="OrthoDB" id="9773233at2"/>
<dbReference type="Proteomes" id="UP000010792">
    <property type="component" value="Plasmid NT26_p1"/>
</dbReference>
<evidence type="ECO:0000313" key="2">
    <source>
        <dbReference type="EMBL" id="CCF22145.1"/>
    </source>
</evidence>
<dbReference type="EMBL" id="FO082821">
    <property type="protein sequence ID" value="CCF22145.1"/>
    <property type="molecule type" value="Genomic_DNA"/>
</dbReference>
<evidence type="ECO:0000313" key="3">
    <source>
        <dbReference type="Proteomes" id="UP000010792"/>
    </source>
</evidence>
<keyword evidence="3" id="KW-1185">Reference proteome</keyword>
<sequence length="347" mass="37793">MSLETYDVVVIGAGQAGLASAYYLRRAGVSFVLLDAGEGPGGAWRHAWNSLHLFSPASFSSLPGWMMPAKTEAAYPSRDEVIDYLTRYEERYQFPIERPVVVQSVRNVDDGLEVIGEEKTWRARSVLSTTGTWGHPFVPYYPGREIFEGRQLHSAHYVDADAFTGQRVAIVGGGNSGAQILAEVSKVAETIWVTPQAPVFLPDDVDGHVLFQRATARVLGGESGPEIGSLGDIVMVPPVRDARDRGVLGSVRPFSRFDRDGVVWQDGTTSDLDAVIWCTGFRPALHHLQDLGVLTEDGRVDVDDGRSIKQPRLWLAGYGNWTGAASATLLGSGRTAREMIPRLVAAL</sequence>
<gene>
    <name evidence="2" type="ORF">NT26_p10120</name>
</gene>
<dbReference type="InterPro" id="IPR036188">
    <property type="entry name" value="FAD/NAD-bd_sf"/>
</dbReference>
<dbReference type="PRINTS" id="PR00368">
    <property type="entry name" value="FADPNR"/>
</dbReference>
<keyword evidence="2" id="KW-0503">Monooxygenase</keyword>
<proteinExistence type="predicted"/>
<dbReference type="NCBIfam" id="NF040505">
    <property type="entry name" value="ArsO_flavin_mono"/>
    <property type="match status" value="1"/>
</dbReference>
<dbReference type="Pfam" id="PF13738">
    <property type="entry name" value="Pyr_redox_3"/>
    <property type="match status" value="1"/>
</dbReference>
<organism evidence="2 3">
    <name type="scientific">Pseudorhizobium banfieldiae</name>
    <dbReference type="NCBI Taxonomy" id="1125847"/>
    <lineage>
        <taxon>Bacteria</taxon>
        <taxon>Pseudomonadati</taxon>
        <taxon>Pseudomonadota</taxon>
        <taxon>Alphaproteobacteria</taxon>
        <taxon>Hyphomicrobiales</taxon>
        <taxon>Rhizobiaceae</taxon>
        <taxon>Rhizobium/Agrobacterium group</taxon>
        <taxon>Pseudorhizobium</taxon>
    </lineage>
</organism>
<protein>
    <submittedName>
        <fullName evidence="2">Putative FAD-dependent pyridine nucleotide-disulphide oxidoreductase, ArsO-like protein putative monooxygenase</fullName>
    </submittedName>
</protein>
<dbReference type="Gene3D" id="3.50.50.60">
    <property type="entry name" value="FAD/NAD(P)-binding domain"/>
    <property type="match status" value="1"/>
</dbReference>
<keyword evidence="1" id="KW-0560">Oxidoreductase</keyword>
<reference evidence="2 3" key="1">
    <citation type="journal article" date="2013" name="Genome Biol. Evol.">
        <title>Life in an arsenic-containing gold mine: genome and physiology of the autotrophic arsenite-oxidizing bacterium rhizobium sp. NT-26.</title>
        <authorList>
            <person name="Andres J."/>
            <person name="Arsene-Ploetze F."/>
            <person name="Barbe V."/>
            <person name="Brochier-Armanet C."/>
            <person name="Cleiss-Arnold J."/>
            <person name="Coppee J.Y."/>
            <person name="Dillies M.A."/>
            <person name="Geist"/>
            <person name="L"/>
            <person name="Joublin A."/>
            <person name="Koechler S."/>
            <person name="Lassalle F."/>
            <person name="Marchal M."/>
            <person name="Medigue C."/>
            <person name="Muller D."/>
            <person name="Nesme X."/>
            <person name="Plewniak F."/>
            <person name="Proux C."/>
            <person name="Ramirez-Bahena M.H."/>
            <person name="Schenowitz C."/>
            <person name="Sismeiro O."/>
            <person name="Vallenet D."/>
            <person name="Santini J.M."/>
            <person name="Bertin P.N."/>
        </authorList>
    </citation>
    <scope>NUCLEOTIDE SEQUENCE [LARGE SCALE GENOMIC DNA]</scope>
    <source>
        <strain evidence="2 3">NT-26</strain>
        <plasmid evidence="2 3">NT26_p1</plasmid>
    </source>
</reference>
<dbReference type="GO" id="GO:0004497">
    <property type="term" value="F:monooxygenase activity"/>
    <property type="evidence" value="ECO:0007669"/>
    <property type="project" value="UniProtKB-KW"/>
</dbReference>
<dbReference type="SUPFAM" id="SSF51905">
    <property type="entry name" value="FAD/NAD(P)-binding domain"/>
    <property type="match status" value="2"/>
</dbReference>
<dbReference type="PANTHER" id="PTHR43539">
    <property type="entry name" value="FLAVIN-BINDING MONOOXYGENASE-LIKE PROTEIN (AFU_ORTHOLOGUE AFUA_4G09220)"/>
    <property type="match status" value="1"/>
</dbReference>
<accession>L0NM72</accession>